<dbReference type="RefSeq" id="WP_371393039.1">
    <property type="nucleotide sequence ID" value="NZ_CP163421.1"/>
</dbReference>
<proteinExistence type="predicted"/>
<evidence type="ECO:0000313" key="2">
    <source>
        <dbReference type="Proteomes" id="UP001596024"/>
    </source>
</evidence>
<dbReference type="Proteomes" id="UP001596024">
    <property type="component" value="Unassembled WGS sequence"/>
</dbReference>
<keyword evidence="2" id="KW-1185">Reference proteome</keyword>
<comment type="caution">
    <text evidence="1">The sequence shown here is derived from an EMBL/GenBank/DDBJ whole genome shotgun (WGS) entry which is preliminary data.</text>
</comment>
<sequence>MRIVFGLVAAILVCAGWMICPVSLRAEVTRTVGPDSEIVEEMRAGADVIAAALAIRAPDLSDENGDDRRRGY</sequence>
<name>A0ABV9NEF8_9PROT</name>
<dbReference type="EMBL" id="JBHSGQ010000006">
    <property type="protein sequence ID" value="MFC4725924.1"/>
    <property type="molecule type" value="Genomic_DNA"/>
</dbReference>
<protein>
    <submittedName>
        <fullName evidence="1">Uncharacterized protein</fullName>
    </submittedName>
</protein>
<organism evidence="1 2">
    <name type="scientific">Glycocaulis abyssi</name>
    <dbReference type="NCBI Taxonomy" id="1433403"/>
    <lineage>
        <taxon>Bacteria</taxon>
        <taxon>Pseudomonadati</taxon>
        <taxon>Pseudomonadota</taxon>
        <taxon>Alphaproteobacteria</taxon>
        <taxon>Maricaulales</taxon>
        <taxon>Maricaulaceae</taxon>
        <taxon>Glycocaulis</taxon>
    </lineage>
</organism>
<gene>
    <name evidence="1" type="ORF">ACFPB0_11535</name>
</gene>
<reference evidence="2" key="1">
    <citation type="journal article" date="2019" name="Int. J. Syst. Evol. Microbiol.">
        <title>The Global Catalogue of Microorganisms (GCM) 10K type strain sequencing project: providing services to taxonomists for standard genome sequencing and annotation.</title>
        <authorList>
            <consortium name="The Broad Institute Genomics Platform"/>
            <consortium name="The Broad Institute Genome Sequencing Center for Infectious Disease"/>
            <person name="Wu L."/>
            <person name="Ma J."/>
        </authorList>
    </citation>
    <scope>NUCLEOTIDE SEQUENCE [LARGE SCALE GENOMIC DNA]</scope>
    <source>
        <strain evidence="2">CCUG 62981</strain>
    </source>
</reference>
<evidence type="ECO:0000313" key="1">
    <source>
        <dbReference type="EMBL" id="MFC4725924.1"/>
    </source>
</evidence>
<accession>A0ABV9NEF8</accession>